<dbReference type="AlphaFoldDB" id="A0A7K4BYL5"/>
<accession>A0A7K4BYL5</accession>
<comment type="caution">
    <text evidence="1">The sequence shown here is derived from an EMBL/GenBank/DDBJ whole genome shotgun (WGS) entry which is preliminary data.</text>
</comment>
<name>A0A7K4BYL5_9ARCH</name>
<protein>
    <submittedName>
        <fullName evidence="1">Uncharacterized protein</fullName>
    </submittedName>
</protein>
<dbReference type="Proteomes" id="UP000526302">
    <property type="component" value="Unassembled WGS sequence"/>
</dbReference>
<proteinExistence type="predicted"/>
<reference evidence="1 2" key="1">
    <citation type="journal article" date="2020" name="Biotechnol. Biofuels">
        <title>New insights from the biogas microbiome by comprehensive genome-resolved metagenomics of nearly 1600 species originating from multiple anaerobic digesters.</title>
        <authorList>
            <person name="Campanaro S."/>
            <person name="Treu L."/>
            <person name="Rodriguez-R L.M."/>
            <person name="Kovalovszki A."/>
            <person name="Ziels R.M."/>
            <person name="Maus I."/>
            <person name="Zhu X."/>
            <person name="Kougias P.G."/>
            <person name="Basile A."/>
            <person name="Luo G."/>
            <person name="Schluter A."/>
            <person name="Konstantinidis K.T."/>
            <person name="Angelidaki I."/>
        </authorList>
    </citation>
    <scope>NUCLEOTIDE SEQUENCE [LARGE SCALE GENOMIC DNA]</scope>
    <source>
        <strain evidence="1">AS22ysBPME_79</strain>
    </source>
</reference>
<dbReference type="EMBL" id="JAAZKV010000007">
    <property type="protein sequence ID" value="NMA44354.1"/>
    <property type="molecule type" value="Genomic_DNA"/>
</dbReference>
<evidence type="ECO:0000313" key="2">
    <source>
        <dbReference type="Proteomes" id="UP000526302"/>
    </source>
</evidence>
<organism evidence="1 2">
    <name type="scientific">Candidatus Iainarchaeum sp</name>
    <dbReference type="NCBI Taxonomy" id="3101447"/>
    <lineage>
        <taxon>Archaea</taxon>
        <taxon>Candidatus Iainarchaeota</taxon>
        <taxon>Candidatus Iainarchaeia</taxon>
        <taxon>Candidatus Iainarchaeales</taxon>
        <taxon>Candidatus Iainarchaeaceae</taxon>
        <taxon>Candidatus Iainarchaeum</taxon>
    </lineage>
</organism>
<evidence type="ECO:0000313" key="1">
    <source>
        <dbReference type="EMBL" id="NMA44354.1"/>
    </source>
</evidence>
<gene>
    <name evidence="1" type="ORF">GX950_00885</name>
</gene>
<sequence length="231" mass="27079">MQKLESMAKRLGWTKQQLRIKQAILLDRIAARNADHILEGLRRNGTLPDIAKAEGIEFNSRTEIRLWEKMFGDFYVNFSKNPKVPNAKEIIKARVWIEKYITVPKIIHAERGRKWKKIHNIVNNLIEKNINPEQNLIAETKKILNKKITNEGTRKNIITKYRALDIIMASSIYADVIKAKTEHTASNEYERERIWNHAYSEGMSMIYPLIENNPELVERIRTFNSIKPTKK</sequence>